<keyword evidence="5 9" id="KW-0812">Transmembrane</keyword>
<reference evidence="11 12" key="1">
    <citation type="submission" date="2019-07" db="EMBL/GenBank/DDBJ databases">
        <title>Whole genome shotgun sequence of Oceanobacillus sojae NBRC 105379.</title>
        <authorList>
            <person name="Hosoyama A."/>
            <person name="Uohara A."/>
            <person name="Ohji S."/>
            <person name="Ichikawa N."/>
        </authorList>
    </citation>
    <scope>NUCLEOTIDE SEQUENCE [LARGE SCALE GENOMIC DNA]</scope>
    <source>
        <strain evidence="11 12">NBRC 105379</strain>
    </source>
</reference>
<feature type="domain" description="Tripartite ATP-independent periplasmic transporters DctQ component" evidence="10">
    <location>
        <begin position="25"/>
        <end position="154"/>
    </location>
</feature>
<feature type="transmembrane region" description="Helical" evidence="9">
    <location>
        <begin position="44"/>
        <end position="65"/>
    </location>
</feature>
<feature type="transmembrane region" description="Helical" evidence="9">
    <location>
        <begin position="126"/>
        <end position="149"/>
    </location>
</feature>
<evidence type="ECO:0000256" key="2">
    <source>
        <dbReference type="ARBA" id="ARBA00022448"/>
    </source>
</evidence>
<evidence type="ECO:0000256" key="9">
    <source>
        <dbReference type="SAM" id="Phobius"/>
    </source>
</evidence>
<evidence type="ECO:0000256" key="6">
    <source>
        <dbReference type="ARBA" id="ARBA00022989"/>
    </source>
</evidence>
<dbReference type="InterPro" id="IPR007387">
    <property type="entry name" value="TRAP_DctQ"/>
</dbReference>
<gene>
    <name evidence="11" type="ORF">OSO01_05310</name>
</gene>
<evidence type="ECO:0000256" key="3">
    <source>
        <dbReference type="ARBA" id="ARBA00022475"/>
    </source>
</evidence>
<sequence length="160" mass="18174">MIVEKIRVGWIKIEESLTTWLLLLLVGLVFMEVVVRAFGSPTTWSVGLAQLVFIWVIFLGANQALRNHAHVGVDAINYFLKPKLRLITEMIMNVLMILFLFFLIYYGSDMVISSTGRLITGTSIPYWTVTLAIPIGSVLMLLTTLGQIWGKWRRMQGKVE</sequence>
<keyword evidence="6 9" id="KW-1133">Transmembrane helix</keyword>
<comment type="caution">
    <text evidence="11">The sequence shown here is derived from an EMBL/GenBank/DDBJ whole genome shotgun (WGS) entry which is preliminary data.</text>
</comment>
<accession>A0A511ZEC2</accession>
<dbReference type="RefSeq" id="WP_147208345.1">
    <property type="nucleotide sequence ID" value="NZ_BJYM01000002.1"/>
</dbReference>
<dbReference type="PANTHER" id="PTHR35011">
    <property type="entry name" value="2,3-DIKETO-L-GULONATE TRAP TRANSPORTER SMALL PERMEASE PROTEIN YIAM"/>
    <property type="match status" value="1"/>
</dbReference>
<organism evidence="11 12">
    <name type="scientific">Oceanobacillus sojae</name>
    <dbReference type="NCBI Taxonomy" id="582851"/>
    <lineage>
        <taxon>Bacteria</taxon>
        <taxon>Bacillati</taxon>
        <taxon>Bacillota</taxon>
        <taxon>Bacilli</taxon>
        <taxon>Bacillales</taxon>
        <taxon>Bacillaceae</taxon>
        <taxon>Oceanobacillus</taxon>
    </lineage>
</organism>
<comment type="subcellular location">
    <subcellularLocation>
        <location evidence="1">Cell inner membrane</location>
        <topology evidence="1">Multi-pass membrane protein</topology>
    </subcellularLocation>
</comment>
<keyword evidence="4" id="KW-0997">Cell inner membrane</keyword>
<evidence type="ECO:0000313" key="11">
    <source>
        <dbReference type="EMBL" id="GEN85792.1"/>
    </source>
</evidence>
<evidence type="ECO:0000259" key="10">
    <source>
        <dbReference type="Pfam" id="PF04290"/>
    </source>
</evidence>
<dbReference type="Pfam" id="PF04290">
    <property type="entry name" value="DctQ"/>
    <property type="match status" value="1"/>
</dbReference>
<keyword evidence="7 9" id="KW-0472">Membrane</keyword>
<feature type="transmembrane region" description="Helical" evidence="9">
    <location>
        <begin position="86"/>
        <end position="106"/>
    </location>
</feature>
<keyword evidence="12" id="KW-1185">Reference proteome</keyword>
<dbReference type="OrthoDB" id="9815614at2"/>
<keyword evidence="2" id="KW-0813">Transport</keyword>
<evidence type="ECO:0000313" key="12">
    <source>
        <dbReference type="Proteomes" id="UP000321558"/>
    </source>
</evidence>
<evidence type="ECO:0000256" key="5">
    <source>
        <dbReference type="ARBA" id="ARBA00022692"/>
    </source>
</evidence>
<proteinExistence type="inferred from homology"/>
<dbReference type="Proteomes" id="UP000321558">
    <property type="component" value="Unassembled WGS sequence"/>
</dbReference>
<evidence type="ECO:0000256" key="1">
    <source>
        <dbReference type="ARBA" id="ARBA00004429"/>
    </source>
</evidence>
<dbReference type="EMBL" id="BJYM01000002">
    <property type="protein sequence ID" value="GEN85792.1"/>
    <property type="molecule type" value="Genomic_DNA"/>
</dbReference>
<dbReference type="GO" id="GO:0005886">
    <property type="term" value="C:plasma membrane"/>
    <property type="evidence" value="ECO:0007669"/>
    <property type="project" value="UniProtKB-SubCell"/>
</dbReference>
<feature type="transmembrane region" description="Helical" evidence="9">
    <location>
        <begin position="20"/>
        <end position="38"/>
    </location>
</feature>
<keyword evidence="3" id="KW-1003">Cell membrane</keyword>
<evidence type="ECO:0000256" key="4">
    <source>
        <dbReference type="ARBA" id="ARBA00022519"/>
    </source>
</evidence>
<protein>
    <submittedName>
        <fullName evidence="11">Transporter</fullName>
    </submittedName>
</protein>
<evidence type="ECO:0000256" key="7">
    <source>
        <dbReference type="ARBA" id="ARBA00023136"/>
    </source>
</evidence>
<comment type="similarity">
    <text evidence="8">Belongs to the TRAP transporter small permease family.</text>
</comment>
<dbReference type="AlphaFoldDB" id="A0A511ZEC2"/>
<name>A0A511ZEC2_9BACI</name>
<evidence type="ECO:0000256" key="8">
    <source>
        <dbReference type="ARBA" id="ARBA00038436"/>
    </source>
</evidence>
<dbReference type="InterPro" id="IPR055348">
    <property type="entry name" value="DctQ"/>
</dbReference>